<evidence type="ECO:0000313" key="4">
    <source>
        <dbReference type="Proteomes" id="UP000095300"/>
    </source>
</evidence>
<evidence type="ECO:0000256" key="2">
    <source>
        <dbReference type="SAM" id="SignalP"/>
    </source>
</evidence>
<keyword evidence="4" id="KW-1185">Reference proteome</keyword>
<feature type="chain" id="PRO_5009327574" evidence="2">
    <location>
        <begin position="20"/>
        <end position="270"/>
    </location>
</feature>
<keyword evidence="2" id="KW-0732">Signal</keyword>
<evidence type="ECO:0000256" key="1">
    <source>
        <dbReference type="SAM" id="MobiDB-lite"/>
    </source>
</evidence>
<name>A0A1I8Q092_STOCA</name>
<feature type="compositionally biased region" description="Basic and acidic residues" evidence="1">
    <location>
        <begin position="79"/>
        <end position="89"/>
    </location>
</feature>
<reference evidence="3" key="1">
    <citation type="submission" date="2020-05" db="UniProtKB">
        <authorList>
            <consortium name="EnsemblMetazoa"/>
        </authorList>
    </citation>
    <scope>IDENTIFICATION</scope>
    <source>
        <strain evidence="3">USDA</strain>
    </source>
</reference>
<feature type="region of interest" description="Disordered" evidence="1">
    <location>
        <begin position="39"/>
        <end position="102"/>
    </location>
</feature>
<sequence>MNILTKIVVLLTILQFGISLPLADENADIKLPLEGSIEQKPEEESAKLIPAEEQIPIKSKNPKANKKHVLQPAPRKHIPVPEDSQHEMEQNSPNNEGQTLRLPAPEPFDFVPPQEGSTNLLPSVPDLEQIKRDQLFALAMAQFVQYTRSLAKQSEDKLAAILMDLEQLKDDNNSKLIDVETKAISKYLKKVKRYHMDVSSMMAKTIAIPLNFQKLVEDLKSQAKGNIDMEQILQLNNLDDFGKDFANYFDGLKRIHFEAIEKFIKKSIKA</sequence>
<protein>
    <submittedName>
        <fullName evidence="3">Uncharacterized protein</fullName>
    </submittedName>
</protein>
<feature type="compositionally biased region" description="Basic residues" evidence="1">
    <location>
        <begin position="60"/>
        <end position="78"/>
    </location>
</feature>
<evidence type="ECO:0000313" key="3">
    <source>
        <dbReference type="EnsemblMetazoa" id="SCAU012665-PA"/>
    </source>
</evidence>
<organism evidence="3 4">
    <name type="scientific">Stomoxys calcitrans</name>
    <name type="common">Stable fly</name>
    <name type="synonym">Conops calcitrans</name>
    <dbReference type="NCBI Taxonomy" id="35570"/>
    <lineage>
        <taxon>Eukaryota</taxon>
        <taxon>Metazoa</taxon>
        <taxon>Ecdysozoa</taxon>
        <taxon>Arthropoda</taxon>
        <taxon>Hexapoda</taxon>
        <taxon>Insecta</taxon>
        <taxon>Pterygota</taxon>
        <taxon>Neoptera</taxon>
        <taxon>Endopterygota</taxon>
        <taxon>Diptera</taxon>
        <taxon>Brachycera</taxon>
        <taxon>Muscomorpha</taxon>
        <taxon>Muscoidea</taxon>
        <taxon>Muscidae</taxon>
        <taxon>Stomoxys</taxon>
    </lineage>
</organism>
<dbReference type="KEGG" id="scac:106085681"/>
<accession>A0A1I8Q092</accession>
<dbReference type="EnsemblMetazoa" id="SCAU012665-RA">
    <property type="protein sequence ID" value="SCAU012665-PA"/>
    <property type="gene ID" value="SCAU012665"/>
</dbReference>
<dbReference type="VEuPathDB" id="VectorBase:SCAU012665"/>
<proteinExistence type="predicted"/>
<feature type="signal peptide" evidence="2">
    <location>
        <begin position="1"/>
        <end position="19"/>
    </location>
</feature>
<gene>
    <name evidence="3" type="primary">106085681</name>
</gene>
<dbReference type="AlphaFoldDB" id="A0A1I8Q092"/>
<dbReference type="Proteomes" id="UP000095300">
    <property type="component" value="Unassembled WGS sequence"/>
</dbReference>